<feature type="transmembrane region" description="Helical" evidence="1">
    <location>
        <begin position="146"/>
        <end position="162"/>
    </location>
</feature>
<accession>A0A0N9I2D3</accession>
<feature type="transmembrane region" description="Helical" evidence="1">
    <location>
        <begin position="71"/>
        <end position="90"/>
    </location>
</feature>
<evidence type="ECO:0000256" key="1">
    <source>
        <dbReference type="SAM" id="Phobius"/>
    </source>
</evidence>
<organism evidence="2 3">
    <name type="scientific">Kibdelosporangium phytohabitans</name>
    <dbReference type="NCBI Taxonomy" id="860235"/>
    <lineage>
        <taxon>Bacteria</taxon>
        <taxon>Bacillati</taxon>
        <taxon>Actinomycetota</taxon>
        <taxon>Actinomycetes</taxon>
        <taxon>Pseudonocardiales</taxon>
        <taxon>Pseudonocardiaceae</taxon>
        <taxon>Kibdelosporangium</taxon>
    </lineage>
</organism>
<dbReference type="InterPro" id="IPR037185">
    <property type="entry name" value="EmrE-like"/>
</dbReference>
<dbReference type="AlphaFoldDB" id="A0A0N9I2D3"/>
<evidence type="ECO:0008006" key="4">
    <source>
        <dbReference type="Google" id="ProtNLM"/>
    </source>
</evidence>
<protein>
    <recommendedName>
        <fullName evidence="4">EamA domain-containing protein</fullName>
    </recommendedName>
</protein>
<sequence>MTTRLNRVPVPALFAVSAIFHYLGPACASLLFGQLGVAGVAWLRIASAAAVFAIWRRPWRLLVDLDSSGRRTLLALGAVLAGMNTVFYLAVQRLPLSTVGAVEFLGTVVLAAVGVRSWRNGLALLLAIGGVAVLTDIRIVDEWLGFVFAFVNCALFMVYVTLGHRVANTGEGAVDRLGAAMLVAAVIATPHGIGDAAVSFAQPVLLLAGIGVGVCSSVVPYVIDQVTMARVRRTTFALMLSLLPAAATVIGLVVLHQLPTAADLAGVSLVILGVALHRTT</sequence>
<feature type="transmembrane region" description="Helical" evidence="1">
    <location>
        <begin position="41"/>
        <end position="59"/>
    </location>
</feature>
<evidence type="ECO:0000313" key="2">
    <source>
        <dbReference type="EMBL" id="ALG11827.1"/>
    </source>
</evidence>
<feature type="transmembrane region" description="Helical" evidence="1">
    <location>
        <begin position="96"/>
        <end position="115"/>
    </location>
</feature>
<keyword evidence="1" id="KW-0812">Transmembrane</keyword>
<gene>
    <name evidence="2" type="ORF">AOZ06_37555</name>
</gene>
<dbReference type="STRING" id="860235.AOZ06_37555"/>
<dbReference type="KEGG" id="kphy:AOZ06_37555"/>
<feature type="transmembrane region" description="Helical" evidence="1">
    <location>
        <begin position="235"/>
        <end position="255"/>
    </location>
</feature>
<keyword evidence="1" id="KW-0472">Membrane</keyword>
<dbReference type="OrthoDB" id="9815120at2"/>
<proteinExistence type="predicted"/>
<feature type="transmembrane region" description="Helical" evidence="1">
    <location>
        <begin position="200"/>
        <end position="223"/>
    </location>
</feature>
<feature type="transmembrane region" description="Helical" evidence="1">
    <location>
        <begin position="174"/>
        <end position="194"/>
    </location>
</feature>
<evidence type="ECO:0000313" key="3">
    <source>
        <dbReference type="Proteomes" id="UP000063699"/>
    </source>
</evidence>
<dbReference type="EMBL" id="CP012752">
    <property type="protein sequence ID" value="ALG11827.1"/>
    <property type="molecule type" value="Genomic_DNA"/>
</dbReference>
<dbReference type="SUPFAM" id="SSF103481">
    <property type="entry name" value="Multidrug resistance efflux transporter EmrE"/>
    <property type="match status" value="1"/>
</dbReference>
<dbReference type="Proteomes" id="UP000063699">
    <property type="component" value="Chromosome"/>
</dbReference>
<reference evidence="2 3" key="1">
    <citation type="submission" date="2015-07" db="EMBL/GenBank/DDBJ databases">
        <title>Genome sequencing of Kibdelosporangium phytohabitans.</title>
        <authorList>
            <person name="Qin S."/>
            <person name="Xing K."/>
        </authorList>
    </citation>
    <scope>NUCLEOTIDE SEQUENCE [LARGE SCALE GENOMIC DNA]</scope>
    <source>
        <strain evidence="2 3">KLBMP1111</strain>
    </source>
</reference>
<name>A0A0N9I2D3_9PSEU</name>
<dbReference type="RefSeq" id="WP_054293723.1">
    <property type="nucleotide sequence ID" value="NZ_CP012752.1"/>
</dbReference>
<keyword evidence="3" id="KW-1185">Reference proteome</keyword>
<feature type="transmembrane region" description="Helical" evidence="1">
    <location>
        <begin position="12"/>
        <end position="35"/>
    </location>
</feature>
<keyword evidence="1" id="KW-1133">Transmembrane helix</keyword>
<feature type="transmembrane region" description="Helical" evidence="1">
    <location>
        <begin position="122"/>
        <end position="140"/>
    </location>
</feature>